<reference evidence="1 2" key="1">
    <citation type="submission" date="2018-11" db="EMBL/GenBank/DDBJ databases">
        <title>Sequencing the genomes of 1000 actinobacteria strains.</title>
        <authorList>
            <person name="Klenk H.-P."/>
        </authorList>
    </citation>
    <scope>NUCLEOTIDE SEQUENCE [LARGE SCALE GENOMIC DNA]</scope>
    <source>
        <strain evidence="1 2">DSM 43634</strain>
    </source>
</reference>
<accession>A0A3N1GUN0</accession>
<evidence type="ECO:0000313" key="1">
    <source>
        <dbReference type="EMBL" id="ROP33981.1"/>
    </source>
</evidence>
<dbReference type="AlphaFoldDB" id="A0A3N1GUN0"/>
<protein>
    <submittedName>
        <fullName evidence="1">Uncharacterized protein</fullName>
    </submittedName>
</protein>
<name>A0A3N1GUN0_9ACTN</name>
<sequence>MAEPREPRPGDLVVLTAQASVQFAGGRSVRFRIISVDPRVTYAGWVWLVGYVVGAGGEADERREVFVQRAGLLRRSVGELLARRRVSVPVGWPSIRRVSLAGLMLMVSTTRCSAFE</sequence>
<gene>
    <name evidence="1" type="ORF">EDD30_7044</name>
</gene>
<dbReference type="EMBL" id="RJKL01000001">
    <property type="protein sequence ID" value="ROP33981.1"/>
    <property type="molecule type" value="Genomic_DNA"/>
</dbReference>
<organism evidence="1 2">
    <name type="scientific">Couchioplanes caeruleus</name>
    <dbReference type="NCBI Taxonomy" id="56438"/>
    <lineage>
        <taxon>Bacteria</taxon>
        <taxon>Bacillati</taxon>
        <taxon>Actinomycetota</taxon>
        <taxon>Actinomycetes</taxon>
        <taxon>Micromonosporales</taxon>
        <taxon>Micromonosporaceae</taxon>
        <taxon>Couchioplanes</taxon>
    </lineage>
</organism>
<comment type="caution">
    <text evidence="1">The sequence shown here is derived from an EMBL/GenBank/DDBJ whole genome shotgun (WGS) entry which is preliminary data.</text>
</comment>
<proteinExistence type="predicted"/>
<evidence type="ECO:0000313" key="2">
    <source>
        <dbReference type="Proteomes" id="UP000271683"/>
    </source>
</evidence>
<dbReference type="Proteomes" id="UP000271683">
    <property type="component" value="Unassembled WGS sequence"/>
</dbReference>